<dbReference type="EMBL" id="BLXT01004727">
    <property type="protein sequence ID" value="GFO16950.1"/>
    <property type="molecule type" value="Genomic_DNA"/>
</dbReference>
<protein>
    <submittedName>
        <fullName evidence="1">Uncharacterized protein</fullName>
    </submittedName>
</protein>
<keyword evidence="2" id="KW-1185">Reference proteome</keyword>
<gene>
    <name evidence="1" type="ORF">PoB_004345500</name>
</gene>
<dbReference type="Proteomes" id="UP000735302">
    <property type="component" value="Unassembled WGS sequence"/>
</dbReference>
<evidence type="ECO:0000313" key="2">
    <source>
        <dbReference type="Proteomes" id="UP000735302"/>
    </source>
</evidence>
<proteinExistence type="predicted"/>
<sequence length="111" mass="12324">MSSFTQSVPDNDKTLMNVKIARLKLGAEDTGSPRLYKSGGQCVKRKGDRVGITRLKFSPIPRRAQVFTYICVIAVCLHCNIYSPCDDASHRTYCTLWPGVTVHSNGHPFHG</sequence>
<evidence type="ECO:0000313" key="1">
    <source>
        <dbReference type="EMBL" id="GFO16950.1"/>
    </source>
</evidence>
<reference evidence="1 2" key="1">
    <citation type="journal article" date="2021" name="Elife">
        <title>Chloroplast acquisition without the gene transfer in kleptoplastic sea slugs, Plakobranchus ocellatus.</title>
        <authorList>
            <person name="Maeda T."/>
            <person name="Takahashi S."/>
            <person name="Yoshida T."/>
            <person name="Shimamura S."/>
            <person name="Takaki Y."/>
            <person name="Nagai Y."/>
            <person name="Toyoda A."/>
            <person name="Suzuki Y."/>
            <person name="Arimoto A."/>
            <person name="Ishii H."/>
            <person name="Satoh N."/>
            <person name="Nishiyama T."/>
            <person name="Hasebe M."/>
            <person name="Maruyama T."/>
            <person name="Minagawa J."/>
            <person name="Obokata J."/>
            <person name="Shigenobu S."/>
        </authorList>
    </citation>
    <scope>NUCLEOTIDE SEQUENCE [LARGE SCALE GENOMIC DNA]</scope>
</reference>
<organism evidence="1 2">
    <name type="scientific">Plakobranchus ocellatus</name>
    <dbReference type="NCBI Taxonomy" id="259542"/>
    <lineage>
        <taxon>Eukaryota</taxon>
        <taxon>Metazoa</taxon>
        <taxon>Spiralia</taxon>
        <taxon>Lophotrochozoa</taxon>
        <taxon>Mollusca</taxon>
        <taxon>Gastropoda</taxon>
        <taxon>Heterobranchia</taxon>
        <taxon>Euthyneura</taxon>
        <taxon>Panpulmonata</taxon>
        <taxon>Sacoglossa</taxon>
        <taxon>Placobranchoidea</taxon>
        <taxon>Plakobranchidae</taxon>
        <taxon>Plakobranchus</taxon>
    </lineage>
</organism>
<comment type="caution">
    <text evidence="1">The sequence shown here is derived from an EMBL/GenBank/DDBJ whole genome shotgun (WGS) entry which is preliminary data.</text>
</comment>
<dbReference type="AlphaFoldDB" id="A0AAV4BCY5"/>
<name>A0AAV4BCY5_9GAST</name>
<accession>A0AAV4BCY5</accession>